<dbReference type="AlphaFoldDB" id="A0A5C5WPL7"/>
<protein>
    <recommendedName>
        <fullName evidence="1">DUF4159 domain-containing protein</fullName>
    </recommendedName>
</protein>
<organism evidence="2 3">
    <name type="scientific">Thalassoglobus neptunius</name>
    <dbReference type="NCBI Taxonomy" id="1938619"/>
    <lineage>
        <taxon>Bacteria</taxon>
        <taxon>Pseudomonadati</taxon>
        <taxon>Planctomycetota</taxon>
        <taxon>Planctomycetia</taxon>
        <taxon>Planctomycetales</taxon>
        <taxon>Planctomycetaceae</taxon>
        <taxon>Thalassoglobus</taxon>
    </lineage>
</organism>
<dbReference type="SUPFAM" id="SSF48239">
    <property type="entry name" value="Terpenoid cyclases/Protein prenyltransferases"/>
    <property type="match status" value="1"/>
</dbReference>
<evidence type="ECO:0000313" key="3">
    <source>
        <dbReference type="Proteomes" id="UP000317243"/>
    </source>
</evidence>
<dbReference type="RefSeq" id="WP_146510644.1">
    <property type="nucleotide sequence ID" value="NZ_SIHI01000008.1"/>
</dbReference>
<dbReference type="Gene3D" id="3.40.50.12140">
    <property type="entry name" value="Domain of unknown function DUF4159"/>
    <property type="match status" value="2"/>
</dbReference>
<dbReference type="OrthoDB" id="220961at2"/>
<reference evidence="2 3" key="1">
    <citation type="submission" date="2019-02" db="EMBL/GenBank/DDBJ databases">
        <title>Deep-cultivation of Planctomycetes and their phenomic and genomic characterization uncovers novel biology.</title>
        <authorList>
            <person name="Wiegand S."/>
            <person name="Jogler M."/>
            <person name="Boedeker C."/>
            <person name="Pinto D."/>
            <person name="Vollmers J."/>
            <person name="Rivas-Marin E."/>
            <person name="Kohn T."/>
            <person name="Peeters S.H."/>
            <person name="Heuer A."/>
            <person name="Rast P."/>
            <person name="Oberbeckmann S."/>
            <person name="Bunk B."/>
            <person name="Jeske O."/>
            <person name="Meyerdierks A."/>
            <person name="Storesund J.E."/>
            <person name="Kallscheuer N."/>
            <person name="Luecker S."/>
            <person name="Lage O.M."/>
            <person name="Pohl T."/>
            <person name="Merkel B.J."/>
            <person name="Hornburger P."/>
            <person name="Mueller R.-W."/>
            <person name="Bruemmer F."/>
            <person name="Labrenz M."/>
            <person name="Spormann A.M."/>
            <person name="Op Den Camp H."/>
            <person name="Overmann J."/>
            <person name="Amann R."/>
            <person name="Jetten M.S.M."/>
            <person name="Mascher T."/>
            <person name="Medema M.H."/>
            <person name="Devos D.P."/>
            <person name="Kaster A.-K."/>
            <person name="Ovreas L."/>
            <person name="Rohde M."/>
            <person name="Galperin M.Y."/>
            <person name="Jogler C."/>
        </authorList>
    </citation>
    <scope>NUCLEOTIDE SEQUENCE [LARGE SCALE GENOMIC DNA]</scope>
    <source>
        <strain evidence="2 3">KOR42</strain>
    </source>
</reference>
<dbReference type="InterPro" id="IPR008930">
    <property type="entry name" value="Terpenoid_cyclase/PrenylTrfase"/>
</dbReference>
<gene>
    <name evidence="2" type="ORF">KOR42_31580</name>
</gene>
<dbReference type="Gene3D" id="1.50.10.20">
    <property type="match status" value="1"/>
</dbReference>
<dbReference type="CDD" id="cd03143">
    <property type="entry name" value="A4_beta-galactosidase_middle_domain"/>
    <property type="match status" value="1"/>
</dbReference>
<dbReference type="EMBL" id="SIHI01000008">
    <property type="protein sequence ID" value="TWT52061.1"/>
    <property type="molecule type" value="Genomic_DNA"/>
</dbReference>
<keyword evidence="3" id="KW-1185">Reference proteome</keyword>
<comment type="caution">
    <text evidence="2">The sequence shown here is derived from an EMBL/GenBank/DDBJ whole genome shotgun (WGS) entry which is preliminary data.</text>
</comment>
<dbReference type="InterPro" id="IPR025297">
    <property type="entry name" value="DUF4159"/>
</dbReference>
<dbReference type="Proteomes" id="UP000317243">
    <property type="component" value="Unassembled WGS sequence"/>
</dbReference>
<dbReference type="Pfam" id="PF13709">
    <property type="entry name" value="DUF4159"/>
    <property type="match status" value="2"/>
</dbReference>
<evidence type="ECO:0000259" key="1">
    <source>
        <dbReference type="Pfam" id="PF13709"/>
    </source>
</evidence>
<evidence type="ECO:0000313" key="2">
    <source>
        <dbReference type="EMBL" id="TWT52061.1"/>
    </source>
</evidence>
<feature type="domain" description="DUF4159" evidence="1">
    <location>
        <begin position="366"/>
        <end position="558"/>
    </location>
</feature>
<accession>A0A5C5WPL7</accession>
<feature type="domain" description="DUF4159" evidence="1">
    <location>
        <begin position="587"/>
        <end position="789"/>
    </location>
</feature>
<name>A0A5C5WPL7_9PLAN</name>
<sequence>MLNRKMSGIGFLAIIAFICLSPARVFSQQQPISDEQLRDQVLNAIERGQQYLIDKQARNGTWTPGNFAAYSDGVNSLATLALLNSGLSPDHPTVDAALRHLENPRVDPNKTYEIAMVIMALAAGDRAPGKIGRLAARLERIQERDGYWGYGDLGGGDNSNTQFAVLGLREAVYAGASVDREVWERVQQHFLKAQSGSVDNPNGAGWAYTEGGSAYGSMTVAGLASLIITQEMLQDDSDVDEQGRIDCCAGDDSEAQKAIDAGVRWLSSHFQVRSNPGESGWLLYYLYGLERAGRFSGRRFFGDHDWYREGARFLVDRQSPREGFWISETQRNEVVGTSFALLFLSKGLSPVLINKIKYGPRDQQTRDVAGNAWNQHQRDANNLTAYISQRDQWPKLMSWQVVDLRAAANGDGVASLLQSPVQLLTGSEDLDSIQGRELELLRQYILQGGFIFAVNSCQSADFHDGFRDLIKRLFDDQYQLYRLPETHDVYRSEELFDNNPPELWGVDVGCRTAIMYSEFDHACRWNKWTLSNSRDRLPQIKSQIDKSMKLGVNVIAYATSRELQDKLRTPQLLTASDLNEMNRGRMTIARLQHTGGWDTAPNALRRLQSALETVGIDSAPQMPNLRANDLAIFEYPMIYMHGRKNFFLSEEETDGLRAYLENGGFLFADACCGAEEFDESFRRMIEQIFGEPLSRIPSGHEIYNLQTGYDLRRVNRRIPPNGKGGSILNVRDTVGEAVLEGVQINGKYVVVYSKYDLSCALERQSTPACAGYSTEDAAKIGVNLVLYGLFQ</sequence>
<proteinExistence type="predicted"/>